<keyword evidence="7" id="KW-1185">Reference proteome</keyword>
<reference evidence="6" key="1">
    <citation type="submission" date="2021-11" db="EMBL/GenBank/DDBJ databases">
        <authorList>
            <person name="Rodrigo-Torres L."/>
            <person name="Arahal R. D."/>
            <person name="Lucena T."/>
        </authorList>
    </citation>
    <scope>NUCLEOTIDE SEQUENCE</scope>
    <source>
        <strain evidence="6">CECT 7928</strain>
    </source>
</reference>
<name>A0ABM8ZZ53_9VIBR</name>
<dbReference type="InterPro" id="IPR005119">
    <property type="entry name" value="LysR_subst-bd"/>
</dbReference>
<comment type="caution">
    <text evidence="6">The sequence shown here is derived from an EMBL/GenBank/DDBJ whole genome shotgun (WGS) entry which is preliminary data.</text>
</comment>
<dbReference type="PANTHER" id="PTHR30537">
    <property type="entry name" value="HTH-TYPE TRANSCRIPTIONAL REGULATOR"/>
    <property type="match status" value="1"/>
</dbReference>
<dbReference type="PRINTS" id="PR00039">
    <property type="entry name" value="HTHLYSR"/>
</dbReference>
<feature type="domain" description="HTH lysR-type" evidence="5">
    <location>
        <begin position="5"/>
        <end position="62"/>
    </location>
</feature>
<accession>A0ABM8ZZ53</accession>
<keyword evidence="4" id="KW-0804">Transcription</keyword>
<dbReference type="InterPro" id="IPR036388">
    <property type="entry name" value="WH-like_DNA-bd_sf"/>
</dbReference>
<dbReference type="SUPFAM" id="SSF46785">
    <property type="entry name" value="Winged helix' DNA-binding domain"/>
    <property type="match status" value="1"/>
</dbReference>
<proteinExistence type="inferred from homology"/>
<dbReference type="Proteomes" id="UP000838748">
    <property type="component" value="Unassembled WGS sequence"/>
</dbReference>
<evidence type="ECO:0000313" key="6">
    <source>
        <dbReference type="EMBL" id="CAH0536309.1"/>
    </source>
</evidence>
<dbReference type="EMBL" id="CAKLDM010000001">
    <property type="protein sequence ID" value="CAH0536309.1"/>
    <property type="molecule type" value="Genomic_DNA"/>
</dbReference>
<protein>
    <submittedName>
        <fullName evidence="6">Glycine cleavage system transcriptional activator</fullName>
    </submittedName>
</protein>
<dbReference type="InterPro" id="IPR036390">
    <property type="entry name" value="WH_DNA-bd_sf"/>
</dbReference>
<keyword evidence="2" id="KW-0805">Transcription regulation</keyword>
<organism evidence="6 7">
    <name type="scientific">Vibrio marisflavi CECT 7928</name>
    <dbReference type="NCBI Taxonomy" id="634439"/>
    <lineage>
        <taxon>Bacteria</taxon>
        <taxon>Pseudomonadati</taxon>
        <taxon>Pseudomonadota</taxon>
        <taxon>Gammaproteobacteria</taxon>
        <taxon>Vibrionales</taxon>
        <taxon>Vibrionaceae</taxon>
        <taxon>Vibrio</taxon>
    </lineage>
</organism>
<dbReference type="SUPFAM" id="SSF53850">
    <property type="entry name" value="Periplasmic binding protein-like II"/>
    <property type="match status" value="1"/>
</dbReference>
<dbReference type="PROSITE" id="PS50931">
    <property type="entry name" value="HTH_LYSR"/>
    <property type="match status" value="1"/>
</dbReference>
<dbReference type="InterPro" id="IPR058163">
    <property type="entry name" value="LysR-type_TF_proteobact-type"/>
</dbReference>
<comment type="similarity">
    <text evidence="1">Belongs to the LysR transcriptional regulatory family.</text>
</comment>
<gene>
    <name evidence="6" type="primary">gcvA_1</name>
    <name evidence="6" type="ORF">VMF7928_00322</name>
</gene>
<sequence length="295" mass="33566">MNKITPLKSLYSFVAVAETGSMSEAADMLNVSHSAISQSIKSLESYLGVELFQRVNRTVVLNAQGKQYYKQISPALEQISHATQSIIDRRYSHRLTLNMVHSLAMHWWIPRVERFNQFSNTLDIRISNLVGNFSLQQEGIDVALVLGKSSEWENYHCEFLGNDELVMVANPNIIPPEATSSELLQQFPAIIATNERRANDWQIWCEAKGLPMPKFGHNLSFNATIQALQAAISQLGLFITHKIFIRDYVEQGMLVEIGDSIPNPKQDFYFICQPEQLSNEFVLLLRSWIKAEFSK</sequence>
<evidence type="ECO:0000256" key="4">
    <source>
        <dbReference type="ARBA" id="ARBA00023163"/>
    </source>
</evidence>
<keyword evidence="3" id="KW-0238">DNA-binding</keyword>
<evidence type="ECO:0000256" key="3">
    <source>
        <dbReference type="ARBA" id="ARBA00023125"/>
    </source>
</evidence>
<dbReference type="Gene3D" id="1.10.10.10">
    <property type="entry name" value="Winged helix-like DNA-binding domain superfamily/Winged helix DNA-binding domain"/>
    <property type="match status" value="1"/>
</dbReference>
<evidence type="ECO:0000259" key="5">
    <source>
        <dbReference type="PROSITE" id="PS50931"/>
    </source>
</evidence>
<dbReference type="RefSeq" id="WP_237359745.1">
    <property type="nucleotide sequence ID" value="NZ_CAKLDM010000001.1"/>
</dbReference>
<evidence type="ECO:0000313" key="7">
    <source>
        <dbReference type="Proteomes" id="UP000838748"/>
    </source>
</evidence>
<dbReference type="Pfam" id="PF00126">
    <property type="entry name" value="HTH_1"/>
    <property type="match status" value="1"/>
</dbReference>
<dbReference type="PANTHER" id="PTHR30537:SF26">
    <property type="entry name" value="GLYCINE CLEAVAGE SYSTEM TRANSCRIPTIONAL ACTIVATOR"/>
    <property type="match status" value="1"/>
</dbReference>
<dbReference type="Pfam" id="PF03466">
    <property type="entry name" value="LysR_substrate"/>
    <property type="match status" value="1"/>
</dbReference>
<dbReference type="Gene3D" id="3.40.190.10">
    <property type="entry name" value="Periplasmic binding protein-like II"/>
    <property type="match status" value="2"/>
</dbReference>
<evidence type="ECO:0000256" key="2">
    <source>
        <dbReference type="ARBA" id="ARBA00023015"/>
    </source>
</evidence>
<dbReference type="InterPro" id="IPR000847">
    <property type="entry name" value="LysR_HTH_N"/>
</dbReference>
<evidence type="ECO:0000256" key="1">
    <source>
        <dbReference type="ARBA" id="ARBA00009437"/>
    </source>
</evidence>